<name>A0AAN5ANN5_9BACT</name>
<gene>
    <name evidence="1" type="ORF">PEDI_55290</name>
</gene>
<accession>A0AAN5ANN5</accession>
<proteinExistence type="predicted"/>
<dbReference type="Proteomes" id="UP001310022">
    <property type="component" value="Unassembled WGS sequence"/>
</dbReference>
<organism evidence="1 2">
    <name type="scientific">Persicobacter diffluens</name>
    <dbReference type="NCBI Taxonomy" id="981"/>
    <lineage>
        <taxon>Bacteria</taxon>
        <taxon>Pseudomonadati</taxon>
        <taxon>Bacteroidota</taxon>
        <taxon>Cytophagia</taxon>
        <taxon>Cytophagales</taxon>
        <taxon>Persicobacteraceae</taxon>
        <taxon>Persicobacter</taxon>
    </lineage>
</organism>
<sequence length="149" mass="16474">MIQAGLLISAIIGAGMIYNQFTVIQDQVKLDLKAVRLHAFDLTKVTFKVDLQVINVSNFDARVQDVFVKLFHQTAPGVLNPLVEGYSIHQQFNIKAGSTQRINNITLEVPYTTLRTVLTNFSLSGATIVAKVTGKLNGQMLSHTKTFQL</sequence>
<protein>
    <submittedName>
        <fullName evidence="1">Uncharacterized protein</fullName>
    </submittedName>
</protein>
<evidence type="ECO:0000313" key="2">
    <source>
        <dbReference type="Proteomes" id="UP001310022"/>
    </source>
</evidence>
<dbReference type="RefSeq" id="WP_338240045.1">
    <property type="nucleotide sequence ID" value="NZ_BQKE01000009.1"/>
</dbReference>
<dbReference type="Gene3D" id="2.60.40.1820">
    <property type="match status" value="1"/>
</dbReference>
<comment type="caution">
    <text evidence="1">The sequence shown here is derived from an EMBL/GenBank/DDBJ whole genome shotgun (WGS) entry which is preliminary data.</text>
</comment>
<dbReference type="AlphaFoldDB" id="A0AAN5ANN5"/>
<evidence type="ECO:0000313" key="1">
    <source>
        <dbReference type="EMBL" id="GJM64977.1"/>
    </source>
</evidence>
<reference evidence="1 2" key="1">
    <citation type="submission" date="2021-12" db="EMBL/GenBank/DDBJ databases">
        <title>Genome sequencing of bacteria with rrn-lacking chromosome and rrn-plasmid.</title>
        <authorList>
            <person name="Anda M."/>
            <person name="Iwasaki W."/>
        </authorList>
    </citation>
    <scope>NUCLEOTIDE SEQUENCE [LARGE SCALE GENOMIC DNA]</scope>
    <source>
        <strain evidence="1 2">NBRC 15940</strain>
    </source>
</reference>
<keyword evidence="2" id="KW-1185">Reference proteome</keyword>
<dbReference type="EMBL" id="BQKE01000009">
    <property type="protein sequence ID" value="GJM64977.1"/>
    <property type="molecule type" value="Genomic_DNA"/>
</dbReference>